<keyword evidence="1" id="KW-1133">Transmembrane helix</keyword>
<reference evidence="3" key="1">
    <citation type="submission" date="2016-11" db="EMBL/GenBank/DDBJ databases">
        <title>Dehalogenimonas formicexedens sp. nov., a chlorinated alkane respiring bacterium isolated from contaminated groundwater.</title>
        <authorList>
            <person name="Key T.A."/>
            <person name="Bowman K.S."/>
            <person name="Lee I."/>
            <person name="Chun J."/>
            <person name="Albuquerque L."/>
            <person name="da Costa M.S."/>
            <person name="Rainey F.A."/>
            <person name="Moe W.M."/>
        </authorList>
    </citation>
    <scope>NUCLEOTIDE SEQUENCE [LARGE SCALE GENOMIC DNA]</scope>
    <source>
        <strain evidence="3">NSZ-14</strain>
    </source>
</reference>
<organism evidence="2 3">
    <name type="scientific">Dehalogenimonas formicexedens</name>
    <dbReference type="NCBI Taxonomy" id="1839801"/>
    <lineage>
        <taxon>Bacteria</taxon>
        <taxon>Bacillati</taxon>
        <taxon>Chloroflexota</taxon>
        <taxon>Dehalococcoidia</taxon>
        <taxon>Dehalococcoidales</taxon>
        <taxon>Dehalococcoidaceae</taxon>
        <taxon>Dehalogenimonas</taxon>
    </lineage>
</organism>
<feature type="transmembrane region" description="Helical" evidence="1">
    <location>
        <begin position="151"/>
        <end position="172"/>
    </location>
</feature>
<dbReference type="KEGG" id="dfo:Dform_01528"/>
<proteinExistence type="predicted"/>
<feature type="transmembrane region" description="Helical" evidence="1">
    <location>
        <begin position="113"/>
        <end position="139"/>
    </location>
</feature>
<name>A0A1P8F8U4_9CHLR</name>
<keyword evidence="1" id="KW-0812">Transmembrane</keyword>
<dbReference type="AlphaFoldDB" id="A0A1P8F8U4"/>
<feature type="transmembrane region" description="Helical" evidence="1">
    <location>
        <begin position="70"/>
        <end position="92"/>
    </location>
</feature>
<feature type="transmembrane region" description="Helical" evidence="1">
    <location>
        <begin position="227"/>
        <end position="248"/>
    </location>
</feature>
<dbReference type="RefSeq" id="WP_076004471.1">
    <property type="nucleotide sequence ID" value="NZ_CP018258.1"/>
</dbReference>
<evidence type="ECO:0000313" key="3">
    <source>
        <dbReference type="Proteomes" id="UP000185934"/>
    </source>
</evidence>
<protein>
    <submittedName>
        <fullName evidence="2">ABC-2 type transport system permease protein</fullName>
    </submittedName>
</protein>
<accession>A0A1P8F8U4</accession>
<evidence type="ECO:0000313" key="2">
    <source>
        <dbReference type="EMBL" id="APV44850.1"/>
    </source>
</evidence>
<dbReference type="PANTHER" id="PTHR37305">
    <property type="entry name" value="INTEGRAL MEMBRANE PROTEIN-RELATED"/>
    <property type="match status" value="1"/>
</dbReference>
<sequence length="253" mass="26497">MNGFKTLLFKELKEQFRTYRLLIVSGVFLFFGLTTPLMLKYLPEIIKLAGEDVTGIPLPPPTALEALTEYSATALQVGLLVVILITMGAIAGERSRGTAVMTLSKPVGIGAFVTAKLVAISSTFIAGLVLGGIGAYAYTVMLLGDANLSGFIGQTLLLALFMVFSIATTLVFSAMFRNALAAGGISIAVLLTGAAITQVPYVGRVIPNSLTSWGNHLVAGQTGGAEWLALGVTVALIALAAYLATTILKRKEI</sequence>
<keyword evidence="3" id="KW-1185">Reference proteome</keyword>
<dbReference type="PANTHER" id="PTHR37305:SF1">
    <property type="entry name" value="MEMBRANE PROTEIN"/>
    <property type="match status" value="1"/>
</dbReference>
<keyword evidence="1" id="KW-0472">Membrane</keyword>
<feature type="transmembrane region" description="Helical" evidence="1">
    <location>
        <begin position="179"/>
        <end position="201"/>
    </location>
</feature>
<dbReference type="OrthoDB" id="4187110at2"/>
<feature type="transmembrane region" description="Helical" evidence="1">
    <location>
        <begin position="21"/>
        <end position="39"/>
    </location>
</feature>
<dbReference type="Proteomes" id="UP000185934">
    <property type="component" value="Chromosome"/>
</dbReference>
<dbReference type="STRING" id="1839801.Dform_01528"/>
<evidence type="ECO:0000256" key="1">
    <source>
        <dbReference type="SAM" id="Phobius"/>
    </source>
</evidence>
<dbReference type="EMBL" id="CP018258">
    <property type="protein sequence ID" value="APV44850.1"/>
    <property type="molecule type" value="Genomic_DNA"/>
</dbReference>
<gene>
    <name evidence="2" type="ORF">Dform_01528</name>
</gene>